<proteinExistence type="predicted"/>
<accession>A0A0C3PS56</accession>
<feature type="compositionally biased region" description="Polar residues" evidence="1">
    <location>
        <begin position="80"/>
        <end position="97"/>
    </location>
</feature>
<name>A0A0C3PS56_PISTI</name>
<feature type="compositionally biased region" description="Polar residues" evidence="1">
    <location>
        <begin position="119"/>
        <end position="128"/>
    </location>
</feature>
<dbReference type="STRING" id="870435.A0A0C3PS56"/>
<dbReference type="EMBL" id="KN831949">
    <property type="protein sequence ID" value="KIO11459.1"/>
    <property type="molecule type" value="Genomic_DNA"/>
</dbReference>
<dbReference type="InParanoid" id="A0A0C3PS56"/>
<organism evidence="2 3">
    <name type="scientific">Pisolithus tinctorius Marx 270</name>
    <dbReference type="NCBI Taxonomy" id="870435"/>
    <lineage>
        <taxon>Eukaryota</taxon>
        <taxon>Fungi</taxon>
        <taxon>Dikarya</taxon>
        <taxon>Basidiomycota</taxon>
        <taxon>Agaricomycotina</taxon>
        <taxon>Agaricomycetes</taxon>
        <taxon>Agaricomycetidae</taxon>
        <taxon>Boletales</taxon>
        <taxon>Sclerodermatineae</taxon>
        <taxon>Pisolithaceae</taxon>
        <taxon>Pisolithus</taxon>
    </lineage>
</organism>
<gene>
    <name evidence="2" type="ORF">M404DRAFT_785074</name>
</gene>
<reference evidence="3" key="2">
    <citation type="submission" date="2015-01" db="EMBL/GenBank/DDBJ databases">
        <title>Evolutionary Origins and Diversification of the Mycorrhizal Mutualists.</title>
        <authorList>
            <consortium name="DOE Joint Genome Institute"/>
            <consortium name="Mycorrhizal Genomics Consortium"/>
            <person name="Kohler A."/>
            <person name="Kuo A."/>
            <person name="Nagy L.G."/>
            <person name="Floudas D."/>
            <person name="Copeland A."/>
            <person name="Barry K.W."/>
            <person name="Cichocki N."/>
            <person name="Veneault-Fourrey C."/>
            <person name="LaButti K."/>
            <person name="Lindquist E.A."/>
            <person name="Lipzen A."/>
            <person name="Lundell T."/>
            <person name="Morin E."/>
            <person name="Murat C."/>
            <person name="Riley R."/>
            <person name="Ohm R."/>
            <person name="Sun H."/>
            <person name="Tunlid A."/>
            <person name="Henrissat B."/>
            <person name="Grigoriev I.V."/>
            <person name="Hibbett D.S."/>
            <person name="Martin F."/>
        </authorList>
    </citation>
    <scope>NUCLEOTIDE SEQUENCE [LARGE SCALE GENOMIC DNA]</scope>
    <source>
        <strain evidence="3">Marx 270</strain>
    </source>
</reference>
<feature type="compositionally biased region" description="Basic and acidic residues" evidence="1">
    <location>
        <begin position="53"/>
        <end position="67"/>
    </location>
</feature>
<evidence type="ECO:0000313" key="3">
    <source>
        <dbReference type="Proteomes" id="UP000054217"/>
    </source>
</evidence>
<sequence length="318" mass="35492">MSSQQPHHDPSAYPFRNIPSSGFVNSPHRSHRVSTGSPRPLGVDMAQMMRTDIAPRDGSLRARDESLRVPNVSPRAPDMSQWTSDASQWACNASESDVPQLPAFHDPPEEQCDDDDSSRLTPHSSFSAISRPESELSDDRVKDFKLWAQKVASKFELKAAQFLELSTFIDVGRKLNAADLRLRIWQQATNYKILNGIEEIKVESASTKTAVQKVTSGLKGGFQLSADQMMQVAITCKDMLVQAGRTKYKTLHVDVEDRLKSRADTLGFQNVFGNPVHEQVLRTTIKKECSGIRSKFRTLASHLLSFDGLMFVADRIST</sequence>
<dbReference type="HOGENOM" id="CLU_056784_0_0_1"/>
<keyword evidence="3" id="KW-1185">Reference proteome</keyword>
<dbReference type="AlphaFoldDB" id="A0A0C3PS56"/>
<dbReference type="Proteomes" id="UP000054217">
    <property type="component" value="Unassembled WGS sequence"/>
</dbReference>
<protein>
    <submittedName>
        <fullName evidence="2">Uncharacterized protein</fullName>
    </submittedName>
</protein>
<dbReference type="OrthoDB" id="2686925at2759"/>
<reference evidence="2 3" key="1">
    <citation type="submission" date="2014-04" db="EMBL/GenBank/DDBJ databases">
        <authorList>
            <consortium name="DOE Joint Genome Institute"/>
            <person name="Kuo A."/>
            <person name="Kohler A."/>
            <person name="Costa M.D."/>
            <person name="Nagy L.G."/>
            <person name="Floudas D."/>
            <person name="Copeland A."/>
            <person name="Barry K.W."/>
            <person name="Cichocki N."/>
            <person name="Veneault-Fourrey C."/>
            <person name="LaButti K."/>
            <person name="Lindquist E.A."/>
            <person name="Lipzen A."/>
            <person name="Lundell T."/>
            <person name="Morin E."/>
            <person name="Murat C."/>
            <person name="Sun H."/>
            <person name="Tunlid A."/>
            <person name="Henrissat B."/>
            <person name="Grigoriev I.V."/>
            <person name="Hibbett D.S."/>
            <person name="Martin F."/>
            <person name="Nordberg H.P."/>
            <person name="Cantor M.N."/>
            <person name="Hua S.X."/>
        </authorList>
    </citation>
    <scope>NUCLEOTIDE SEQUENCE [LARGE SCALE GENOMIC DNA]</scope>
    <source>
        <strain evidence="2 3">Marx 270</strain>
    </source>
</reference>
<feature type="compositionally biased region" description="Basic and acidic residues" evidence="1">
    <location>
        <begin position="1"/>
        <end position="10"/>
    </location>
</feature>
<feature type="region of interest" description="Disordered" evidence="1">
    <location>
        <begin position="1"/>
        <end position="134"/>
    </location>
</feature>
<evidence type="ECO:0000256" key="1">
    <source>
        <dbReference type="SAM" id="MobiDB-lite"/>
    </source>
</evidence>
<evidence type="ECO:0000313" key="2">
    <source>
        <dbReference type="EMBL" id="KIO11459.1"/>
    </source>
</evidence>